<dbReference type="EMBL" id="JABDJR010000022">
    <property type="protein sequence ID" value="NNF05252.1"/>
    <property type="molecule type" value="Genomic_DNA"/>
</dbReference>
<dbReference type="InterPro" id="IPR005200">
    <property type="entry name" value="Endo-beta-glucanase"/>
</dbReference>
<dbReference type="PROSITE" id="PS52008">
    <property type="entry name" value="GH81"/>
    <property type="match status" value="1"/>
</dbReference>
<reference evidence="2 3" key="1">
    <citation type="submission" date="2020-03" db="EMBL/GenBank/DDBJ databases">
        <title>Metabolic flexibility allows generalist bacteria to become dominant in a frequently disturbed ecosystem.</title>
        <authorList>
            <person name="Chen Y.-J."/>
            <person name="Leung P.M."/>
            <person name="Bay S.K."/>
            <person name="Hugenholtz P."/>
            <person name="Kessler A.J."/>
            <person name="Shelley G."/>
            <person name="Waite D.W."/>
            <person name="Cook P.L."/>
            <person name="Greening C."/>
        </authorList>
    </citation>
    <scope>NUCLEOTIDE SEQUENCE [LARGE SCALE GENOMIC DNA]</scope>
    <source>
        <strain evidence="2">SS_bin_28</strain>
    </source>
</reference>
<feature type="signal peptide" evidence="1">
    <location>
        <begin position="1"/>
        <end position="25"/>
    </location>
</feature>
<name>A0A7Y2E6H3_UNCEI</name>
<gene>
    <name evidence="2" type="ORF">HKN21_00695</name>
</gene>
<dbReference type="Gene3D" id="2.70.98.30">
    <property type="entry name" value="Golgi alpha-mannosidase II, domain 4"/>
    <property type="match status" value="1"/>
</dbReference>
<evidence type="ECO:0000313" key="2">
    <source>
        <dbReference type="EMBL" id="NNF05252.1"/>
    </source>
</evidence>
<protein>
    <submittedName>
        <fullName evidence="2">Uncharacterized protein</fullName>
    </submittedName>
</protein>
<accession>A0A7Y2E6H3</accession>
<dbReference type="Proteomes" id="UP000547674">
    <property type="component" value="Unassembled WGS sequence"/>
</dbReference>
<comment type="caution">
    <text evidence="2">The sequence shown here is derived from an EMBL/GenBank/DDBJ whole genome shotgun (WGS) entry which is preliminary data.</text>
</comment>
<dbReference type="GO" id="GO:0052861">
    <property type="term" value="F:endo-1,3(4)-beta-glucanase activity"/>
    <property type="evidence" value="ECO:0007669"/>
    <property type="project" value="InterPro"/>
</dbReference>
<organism evidence="2 3">
    <name type="scientific">Eiseniibacteriota bacterium</name>
    <dbReference type="NCBI Taxonomy" id="2212470"/>
    <lineage>
        <taxon>Bacteria</taxon>
        <taxon>Candidatus Eiseniibacteriota</taxon>
    </lineage>
</organism>
<dbReference type="AlphaFoldDB" id="A0A7Y2E6H3"/>
<proteinExistence type="predicted"/>
<evidence type="ECO:0000313" key="3">
    <source>
        <dbReference type="Proteomes" id="UP000547674"/>
    </source>
</evidence>
<feature type="chain" id="PRO_5030620284" evidence="1">
    <location>
        <begin position="26"/>
        <end position="273"/>
    </location>
</feature>
<sequence>MISKVSFCSLLLVSLFAVATSPAYAQPVNVGLGSYSTTLPPGEVGPQNSSGQNISPKVSGSFSLPVQSNDFWSSLIYPFYSNPHSNVLYAHPLMVKAINTGLQIGHTPTHVFAANDYLFPWSLQLTVGVVGLSTSQTETHGYGDWTATALWDGGSTNMEATFGHGLPYVFFEITGGDALVTPEGAFTTWYNQNGTLGLTIQGRHYGIFAPTGSVWTGSGPLQSTLNGSNYLSIALLPDNQTATIDLFRKHAYAFVTDSTVDWVYDEANAMVQT</sequence>
<evidence type="ECO:0000256" key="1">
    <source>
        <dbReference type="SAM" id="SignalP"/>
    </source>
</evidence>
<keyword evidence="1" id="KW-0732">Signal</keyword>
<feature type="non-terminal residue" evidence="2">
    <location>
        <position position="273"/>
    </location>
</feature>